<dbReference type="InterPro" id="IPR039729">
    <property type="entry name" value="DFF40"/>
</dbReference>
<evidence type="ECO:0000313" key="5">
    <source>
        <dbReference type="Proteomes" id="UP000606786"/>
    </source>
</evidence>
<dbReference type="SUPFAM" id="SSF54060">
    <property type="entry name" value="His-Me finger endonucleases"/>
    <property type="match status" value="1"/>
</dbReference>
<dbReference type="GO" id="GO:0006309">
    <property type="term" value="P:apoptotic DNA fragmentation"/>
    <property type="evidence" value="ECO:0007669"/>
    <property type="project" value="InterPro"/>
</dbReference>
<reference evidence="4" key="1">
    <citation type="submission" date="2020-11" db="EMBL/GenBank/DDBJ databases">
        <authorList>
            <person name="Whitehead M."/>
        </authorList>
    </citation>
    <scope>NUCLEOTIDE SEQUENCE</scope>
    <source>
        <strain evidence="4">EGII</strain>
    </source>
</reference>
<organism evidence="4 5">
    <name type="scientific">Ceratitis capitata</name>
    <name type="common">Mediterranean fruit fly</name>
    <name type="synonym">Tephritis capitata</name>
    <dbReference type="NCBI Taxonomy" id="7213"/>
    <lineage>
        <taxon>Eukaryota</taxon>
        <taxon>Metazoa</taxon>
        <taxon>Ecdysozoa</taxon>
        <taxon>Arthropoda</taxon>
        <taxon>Hexapoda</taxon>
        <taxon>Insecta</taxon>
        <taxon>Pterygota</taxon>
        <taxon>Neoptera</taxon>
        <taxon>Endopterygota</taxon>
        <taxon>Diptera</taxon>
        <taxon>Brachycera</taxon>
        <taxon>Muscomorpha</taxon>
        <taxon>Tephritoidea</taxon>
        <taxon>Tephritidae</taxon>
        <taxon>Ceratitis</taxon>
        <taxon>Ceratitis</taxon>
    </lineage>
</organism>
<keyword evidence="5" id="KW-1185">Reference proteome</keyword>
<dbReference type="GO" id="GO:0004520">
    <property type="term" value="F:DNA endonuclease activity"/>
    <property type="evidence" value="ECO:0007669"/>
    <property type="project" value="InterPro"/>
</dbReference>
<gene>
    <name evidence="4" type="ORF">CCAP1982_LOCUS6537</name>
</gene>
<dbReference type="GO" id="GO:0016787">
    <property type="term" value="F:hydrolase activity"/>
    <property type="evidence" value="ECO:0007669"/>
    <property type="project" value="InterPro"/>
</dbReference>
<comment type="caution">
    <text evidence="4">The sequence shown here is derived from an EMBL/GenBank/DDBJ whole genome shotgun (WGS) entry which is preliminary data.</text>
</comment>
<dbReference type="FunFam" id="3.10.20.10:FF:000015">
    <property type="entry name" value="DNAation factor-related protein 4"/>
    <property type="match status" value="1"/>
</dbReference>
<dbReference type="EMBL" id="CAJHJT010000012">
    <property type="protein sequence ID" value="CAD6997919.1"/>
    <property type="molecule type" value="Genomic_DNA"/>
</dbReference>
<evidence type="ECO:0000259" key="3">
    <source>
        <dbReference type="PROSITE" id="PS51135"/>
    </source>
</evidence>
<dbReference type="InterPro" id="IPR044925">
    <property type="entry name" value="His-Me_finger_sf"/>
</dbReference>
<sequence>MLNFFKDVMAPTTRSVKSEDNKDGGICTKMGISGKSAEKSTPTLQMKGYKVTDNERTKKFGIGANTLQMLKDKAKLKFPIKDLRLYMSTDGFEISDDDYFQTLASQTLFIVAGPDEIITTDADFEFEKLCKNSPLLRVADIIYEFIEKNPEQFRKMITDYENRKICRQQAQDSNKQSYQSKTQLSLRTQHSEWFAGQEERCHSKEEAMARRAQDRMRSYYYKTKEELTRNKLYRQNLKARHIIDAVLEQFRYLLIGCDYFSMLFDRKCPNKHAILQQQYDDDETDATAMLPNKRLRQVIKEYTARHEILDEWSVSLCTDFGDFYCQGSYSDNGNCCALKHTINPYASRENLILFQVWNLDHQIELSRSILPALIENVRQLVEQPQVKCTLHNKRVIDISVLEYFLEIFSLKNLKLVHIVCHDKTQRANKSNGRLVCEKCHEYKIVQELMGVRDNEDAVDAES</sequence>
<feature type="domain" description="CIDE-N" evidence="3">
    <location>
        <begin position="45"/>
        <end position="120"/>
    </location>
</feature>
<dbReference type="AlphaFoldDB" id="A0A811UG40"/>
<dbReference type="PROSITE" id="PS51135">
    <property type="entry name" value="CIDE_N"/>
    <property type="match status" value="1"/>
</dbReference>
<dbReference type="InterPro" id="IPR003508">
    <property type="entry name" value="CIDE-N_dom"/>
</dbReference>
<dbReference type="Gene3D" id="3.10.20.10">
    <property type="match status" value="1"/>
</dbReference>
<dbReference type="SUPFAM" id="SSF54277">
    <property type="entry name" value="CAD &amp; PB1 domains"/>
    <property type="match status" value="1"/>
</dbReference>
<dbReference type="SMART" id="SM00266">
    <property type="entry name" value="CAD"/>
    <property type="match status" value="1"/>
</dbReference>
<evidence type="ECO:0000256" key="2">
    <source>
        <dbReference type="PROSITE-ProRule" id="PRU00447"/>
    </source>
</evidence>
<dbReference type="Pfam" id="PF02017">
    <property type="entry name" value="CIDE-N"/>
    <property type="match status" value="1"/>
</dbReference>
<evidence type="ECO:0000256" key="1">
    <source>
        <dbReference type="ARBA" id="ARBA00022703"/>
    </source>
</evidence>
<proteinExistence type="predicted"/>
<dbReference type="PANTHER" id="PTHR13067:SF2">
    <property type="entry name" value="CASPASE-ACTIVATED DNASE"/>
    <property type="match status" value="1"/>
</dbReference>
<protein>
    <submittedName>
        <fullName evidence="4">(Mediterranean fruit fly) hypothetical protein</fullName>
    </submittedName>
</protein>
<name>A0A811UG40_CERCA</name>
<dbReference type="GO" id="GO:0005737">
    <property type="term" value="C:cytoplasm"/>
    <property type="evidence" value="ECO:0007669"/>
    <property type="project" value="InterPro"/>
</dbReference>
<dbReference type="GO" id="GO:0005634">
    <property type="term" value="C:nucleus"/>
    <property type="evidence" value="ECO:0007669"/>
    <property type="project" value="InterPro"/>
</dbReference>
<evidence type="ECO:0000313" key="4">
    <source>
        <dbReference type="EMBL" id="CAD6997919.1"/>
    </source>
</evidence>
<dbReference type="Proteomes" id="UP000606786">
    <property type="component" value="Unassembled WGS sequence"/>
</dbReference>
<dbReference type="Pfam" id="PF09230">
    <property type="entry name" value="DFF40"/>
    <property type="match status" value="1"/>
</dbReference>
<dbReference type="OrthoDB" id="9943677at2759"/>
<dbReference type="InterPro" id="IPR015311">
    <property type="entry name" value="DFF40_C"/>
</dbReference>
<keyword evidence="1 2" id="KW-0053">Apoptosis</keyword>
<accession>A0A811UG40</accession>
<dbReference type="PANTHER" id="PTHR13067">
    <property type="entry name" value="CASPASE-ACTIVATED DNASE"/>
    <property type="match status" value="1"/>
</dbReference>